<dbReference type="InterPro" id="IPR005467">
    <property type="entry name" value="His_kinase_dom"/>
</dbReference>
<dbReference type="SUPFAM" id="SSF48452">
    <property type="entry name" value="TPR-like"/>
    <property type="match status" value="2"/>
</dbReference>
<dbReference type="InterPro" id="IPR003594">
    <property type="entry name" value="HATPase_dom"/>
</dbReference>
<dbReference type="Pfam" id="PF07568">
    <property type="entry name" value="HisKA_2"/>
    <property type="match status" value="1"/>
</dbReference>
<dbReference type="InterPro" id="IPR011495">
    <property type="entry name" value="Sig_transdc_His_kin_sub2_dim/P"/>
</dbReference>
<evidence type="ECO:0000313" key="4">
    <source>
        <dbReference type="EMBL" id="GAA4051619.1"/>
    </source>
</evidence>
<proteinExistence type="predicted"/>
<dbReference type="SUPFAM" id="SSF55874">
    <property type="entry name" value="ATPase domain of HSP90 chaperone/DNA topoisomerase II/histidine kinase"/>
    <property type="match status" value="1"/>
</dbReference>
<dbReference type="SMART" id="SM00387">
    <property type="entry name" value="HATPase_c"/>
    <property type="match status" value="1"/>
</dbReference>
<dbReference type="InterPro" id="IPR011990">
    <property type="entry name" value="TPR-like_helical_dom_sf"/>
</dbReference>
<gene>
    <name evidence="4" type="ORF">GCM10022409_43120</name>
</gene>
<dbReference type="PANTHER" id="PTHR43065">
    <property type="entry name" value="SENSOR HISTIDINE KINASE"/>
    <property type="match status" value="1"/>
</dbReference>
<feature type="domain" description="Histidine kinase" evidence="3">
    <location>
        <begin position="602"/>
        <end position="698"/>
    </location>
</feature>
<dbReference type="Gene3D" id="3.30.565.10">
    <property type="entry name" value="Histidine kinase-like ATPase, C-terminal domain"/>
    <property type="match status" value="1"/>
</dbReference>
<dbReference type="Proteomes" id="UP001501469">
    <property type="component" value="Unassembled WGS sequence"/>
</dbReference>
<dbReference type="Pfam" id="PF02518">
    <property type="entry name" value="HATPase_c"/>
    <property type="match status" value="1"/>
</dbReference>
<dbReference type="Pfam" id="PF13424">
    <property type="entry name" value="TPR_12"/>
    <property type="match status" value="1"/>
</dbReference>
<name>A0ABP7USG5_9BACT</name>
<dbReference type="PANTHER" id="PTHR43065:SF23">
    <property type="entry name" value="SENSOR HISTIDINE KINASE PDTAS"/>
    <property type="match status" value="1"/>
</dbReference>
<dbReference type="PROSITE" id="PS50109">
    <property type="entry name" value="HIS_KIN"/>
    <property type="match status" value="1"/>
</dbReference>
<dbReference type="Gene3D" id="3.30.450.20">
    <property type="entry name" value="PAS domain"/>
    <property type="match status" value="1"/>
</dbReference>
<dbReference type="EMBL" id="BAABDK010000032">
    <property type="protein sequence ID" value="GAA4051619.1"/>
    <property type="molecule type" value="Genomic_DNA"/>
</dbReference>
<dbReference type="PROSITE" id="PS50005">
    <property type="entry name" value="TPR"/>
    <property type="match status" value="1"/>
</dbReference>
<comment type="caution">
    <text evidence="4">The sequence shown here is derived from an EMBL/GenBank/DDBJ whole genome shotgun (WGS) entry which is preliminary data.</text>
</comment>
<feature type="repeat" description="TPR" evidence="1">
    <location>
        <begin position="153"/>
        <end position="186"/>
    </location>
</feature>
<dbReference type="Gene3D" id="1.25.40.10">
    <property type="entry name" value="Tetratricopeptide repeat domain"/>
    <property type="match status" value="2"/>
</dbReference>
<evidence type="ECO:0000259" key="3">
    <source>
        <dbReference type="PROSITE" id="PS50109"/>
    </source>
</evidence>
<dbReference type="SMART" id="SM00028">
    <property type="entry name" value="TPR"/>
    <property type="match status" value="6"/>
</dbReference>
<protein>
    <recommendedName>
        <fullName evidence="3">Histidine kinase domain-containing protein</fullName>
    </recommendedName>
</protein>
<dbReference type="InterPro" id="IPR036890">
    <property type="entry name" value="HATPase_C_sf"/>
</dbReference>
<organism evidence="4 5">
    <name type="scientific">Hymenobacter glaciei</name>
    <dbReference type="NCBI Taxonomy" id="877209"/>
    <lineage>
        <taxon>Bacteria</taxon>
        <taxon>Pseudomonadati</taxon>
        <taxon>Bacteroidota</taxon>
        <taxon>Cytophagia</taxon>
        <taxon>Cytophagales</taxon>
        <taxon>Hymenobacteraceae</taxon>
        <taxon>Hymenobacter</taxon>
    </lineage>
</organism>
<accession>A0ABP7USG5</accession>
<evidence type="ECO:0000256" key="1">
    <source>
        <dbReference type="PROSITE-ProRule" id="PRU00339"/>
    </source>
</evidence>
<reference evidence="5" key="1">
    <citation type="journal article" date="2019" name="Int. J. Syst. Evol. Microbiol.">
        <title>The Global Catalogue of Microorganisms (GCM) 10K type strain sequencing project: providing services to taxonomists for standard genome sequencing and annotation.</title>
        <authorList>
            <consortium name="The Broad Institute Genomics Platform"/>
            <consortium name="The Broad Institute Genome Sequencing Center for Infectious Disease"/>
            <person name="Wu L."/>
            <person name="Ma J."/>
        </authorList>
    </citation>
    <scope>NUCLEOTIDE SEQUENCE [LARGE SCALE GENOMIC DNA]</scope>
    <source>
        <strain evidence="5">JCM 17225</strain>
    </source>
</reference>
<keyword evidence="5" id="KW-1185">Reference proteome</keyword>
<feature type="chain" id="PRO_5046492891" description="Histidine kinase domain-containing protein" evidence="2">
    <location>
        <begin position="26"/>
        <end position="698"/>
    </location>
</feature>
<evidence type="ECO:0000256" key="2">
    <source>
        <dbReference type="SAM" id="SignalP"/>
    </source>
</evidence>
<keyword evidence="1" id="KW-0802">TPR repeat</keyword>
<feature type="signal peptide" evidence="2">
    <location>
        <begin position="1"/>
        <end position="25"/>
    </location>
</feature>
<evidence type="ECO:0000313" key="5">
    <source>
        <dbReference type="Proteomes" id="UP001501469"/>
    </source>
</evidence>
<dbReference type="RefSeq" id="WP_345058772.1">
    <property type="nucleotide sequence ID" value="NZ_BAABDK010000032.1"/>
</dbReference>
<dbReference type="InterPro" id="IPR019734">
    <property type="entry name" value="TPR_rpt"/>
</dbReference>
<keyword evidence="2" id="KW-0732">Signal</keyword>
<sequence length="698" mass="76110">MNFCRQLLRVGAAALLLCLAPTARAQPSPRVRVLALLATGRATVDTDTAASRRAAQQAYALARAAGLDTLAVRAQVCIGMSATKAPGREAWAMVHLQAARVEARRLGLTDELARTYYGQGCVEGNRHQFAASESALLTGLGLWRQLGNAQGMINVYNELGMSSRSAGRYPEAMRAHFKALRLADSTHDERSQIMALRNMGSLSQMLDDMPSAVTYTDRALKLLLAQPRRDTIALVGTEAALGLFLQEQNRYPLARQHLLAGIRLGEHLRSPAARVQLGYLVYGLGEIAYEQHDYPASLTYYQRAERLFGQTAQPTSQVSALNGLALAQQRLGQSGAALRSARQALAISIGLKSPYNLAGTYGDFAALSAMQHDYAAAYRYQLRNQELNDSLLMADKARELTALNARYQAEQKETQIKLLRGQAALQQADARWQHGTRNLFGLALLLALAAGGTFYHRYRLQRRTSEQLTLAQQQAQARNQELELVQQQLRRSLGDKEVLLKEVHHRVKNNLQIVSSLLALQAHAQAKLPDVVGALREGQNWVKSIALAHELLYQAEDLAQVDFQQFAEQLAKHLRSAFAVPTARVVVQATGIRLGTDTAVPLGLIVNELLSNSFKYACAGGRACTVTVTLIEVPVTGYYRLTMADDGPGLPTGFVLAQASSLGLRLVQSLAQQLGGEAYLSAPGRSGTEVVITFPVLQ</sequence>